<dbReference type="GO" id="GO:0046656">
    <property type="term" value="P:folic acid biosynthetic process"/>
    <property type="evidence" value="ECO:0007669"/>
    <property type="project" value="UniProtKB-UniRule"/>
</dbReference>
<comment type="function">
    <text evidence="19 22">Catalyzes three sequential steps of tetrahydrofolate biosynthesis.</text>
</comment>
<evidence type="ECO:0000256" key="8">
    <source>
        <dbReference type="ARBA" id="ARBA00009640"/>
    </source>
</evidence>
<dbReference type="SUPFAM" id="SSF51717">
    <property type="entry name" value="Dihydropteroate synthetase-like"/>
    <property type="match status" value="1"/>
</dbReference>
<evidence type="ECO:0000256" key="17">
    <source>
        <dbReference type="ARBA" id="ARBA00023239"/>
    </source>
</evidence>
<dbReference type="InterPro" id="IPR016261">
    <property type="entry name" value="Folic_acid_synth"/>
</dbReference>
<evidence type="ECO:0000256" key="4">
    <source>
        <dbReference type="ARBA" id="ARBA00001946"/>
    </source>
</evidence>
<comment type="similarity">
    <text evidence="8 22">In the N-terminal section; belongs to the DHNA family.</text>
</comment>
<keyword evidence="25" id="KW-1185">Reference proteome</keyword>
<organism evidence="24 25">
    <name type="scientific">Pneumocystis wakefieldiae</name>
    <dbReference type="NCBI Taxonomy" id="38082"/>
    <lineage>
        <taxon>Eukaryota</taxon>
        <taxon>Fungi</taxon>
        <taxon>Dikarya</taxon>
        <taxon>Ascomycota</taxon>
        <taxon>Taphrinomycotina</taxon>
        <taxon>Pneumocystomycetes</taxon>
        <taxon>Pneumocystaceae</taxon>
        <taxon>Pneumocystis</taxon>
    </lineage>
</organism>
<dbReference type="Gene3D" id="3.30.1130.10">
    <property type="match status" value="2"/>
</dbReference>
<evidence type="ECO:0000256" key="21">
    <source>
        <dbReference type="ARBA" id="ARBA00067568"/>
    </source>
</evidence>
<comment type="catalytic activity">
    <reaction evidence="3">
        <text>7,8-dihydroneopterin = 6-hydroxymethyl-7,8-dihydropterin + glycolaldehyde</text>
        <dbReference type="Rhea" id="RHEA:10540"/>
        <dbReference type="ChEBI" id="CHEBI:17001"/>
        <dbReference type="ChEBI" id="CHEBI:17071"/>
        <dbReference type="ChEBI" id="CHEBI:44841"/>
        <dbReference type="EC" id="4.1.2.25"/>
    </reaction>
</comment>
<keyword evidence="15 22" id="KW-0460">Magnesium</keyword>
<dbReference type="InterPro" id="IPR043133">
    <property type="entry name" value="GTP-CH-I_C/QueF"/>
</dbReference>
<dbReference type="Pfam" id="PF00809">
    <property type="entry name" value="Pterin_bind"/>
    <property type="match status" value="1"/>
</dbReference>
<evidence type="ECO:0000256" key="13">
    <source>
        <dbReference type="ARBA" id="ARBA00022777"/>
    </source>
</evidence>
<dbReference type="GO" id="GO:0004150">
    <property type="term" value="F:dihydroneopterin aldolase activity"/>
    <property type="evidence" value="ECO:0007669"/>
    <property type="project" value="UniProtKB-UniRule"/>
</dbReference>
<dbReference type="NCBIfam" id="TIGR01498">
    <property type="entry name" value="folK"/>
    <property type="match status" value="1"/>
</dbReference>
<evidence type="ECO:0000256" key="20">
    <source>
        <dbReference type="ARBA" id="ARBA00061548"/>
    </source>
</evidence>
<keyword evidence="12 22" id="KW-0547">Nucleotide-binding</keyword>
<dbReference type="PANTHER" id="PTHR20941:SF1">
    <property type="entry name" value="FOLIC ACID SYNTHESIS PROTEIN FOL1"/>
    <property type="match status" value="1"/>
</dbReference>
<accession>A0A899G6Z8</accession>
<comment type="catalytic activity">
    <reaction evidence="2">
        <text>6-hydroxymethyl-7,8-dihydropterin + ATP = (7,8-dihydropterin-6-yl)methyl diphosphate + AMP + H(+)</text>
        <dbReference type="Rhea" id="RHEA:11412"/>
        <dbReference type="ChEBI" id="CHEBI:15378"/>
        <dbReference type="ChEBI" id="CHEBI:30616"/>
        <dbReference type="ChEBI" id="CHEBI:44841"/>
        <dbReference type="ChEBI" id="CHEBI:72950"/>
        <dbReference type="ChEBI" id="CHEBI:456215"/>
        <dbReference type="EC" id="2.7.6.3"/>
    </reaction>
</comment>
<dbReference type="PROSITE" id="PS50972">
    <property type="entry name" value="PTERIN_BINDING"/>
    <property type="match status" value="1"/>
</dbReference>
<dbReference type="NCBIfam" id="TIGR00526">
    <property type="entry name" value="folB_dom"/>
    <property type="match status" value="2"/>
</dbReference>
<dbReference type="InterPro" id="IPR000550">
    <property type="entry name" value="Hppk"/>
</dbReference>
<dbReference type="PROSITE" id="PS00794">
    <property type="entry name" value="HPPK"/>
    <property type="match status" value="1"/>
</dbReference>
<dbReference type="Gene3D" id="3.30.70.560">
    <property type="entry name" value="7,8-Dihydro-6-hydroxymethylpterin-pyrophosphokinase HPPK"/>
    <property type="match status" value="1"/>
</dbReference>
<dbReference type="OrthoDB" id="615426at2759"/>
<dbReference type="Pfam" id="PF02152">
    <property type="entry name" value="FolB"/>
    <property type="match status" value="2"/>
</dbReference>
<dbReference type="CDD" id="cd00739">
    <property type="entry name" value="DHPS"/>
    <property type="match status" value="1"/>
</dbReference>
<comment type="pathway">
    <text evidence="5">Cofactor biosynthesis; tetrahydrofolate biosynthesis; 7,8-dihydrofolate from 2-amino-4-hydroxy-6-hydroxymethyl-7,8-dihydropteridine diphosphate and 4-aminobenzoate: step 1/2.</text>
</comment>
<keyword evidence="10 22" id="KW-0808">Transferase</keyword>
<evidence type="ECO:0000256" key="14">
    <source>
        <dbReference type="ARBA" id="ARBA00022840"/>
    </source>
</evidence>
<dbReference type="Gene3D" id="3.20.20.20">
    <property type="entry name" value="Dihydropteroate synthase-like"/>
    <property type="match status" value="1"/>
</dbReference>
<evidence type="ECO:0000256" key="19">
    <source>
        <dbReference type="ARBA" id="ARBA00058009"/>
    </source>
</evidence>
<comment type="pathway">
    <text evidence="6">Cofactor biosynthesis; tetrahydrofolate biosynthesis; 2-amino-4-hydroxy-6-hydroxymethyl-7,8-dihydropteridine diphosphate from 7,8-dihydroneopterin triphosphate: step 3/4.</text>
</comment>
<reference evidence="24" key="1">
    <citation type="submission" date="2020-06" db="EMBL/GenBank/DDBJ databases">
        <title>Genomes of multiple members of Pneumocystis genus reveal paths to human pathogen Pneumocystis jirovecii.</title>
        <authorList>
            <person name="Cisse O.H."/>
            <person name="Ma L."/>
            <person name="Dekker J."/>
            <person name="Khil P."/>
            <person name="Jo J."/>
            <person name="Brenchley J."/>
            <person name="Blair R."/>
            <person name="Pahar B."/>
            <person name="Chabe M."/>
            <person name="Van Rompay K.A."/>
            <person name="Keesler R."/>
            <person name="Sukura A."/>
            <person name="Hirsch V."/>
            <person name="Kutty G."/>
            <person name="Liu Y."/>
            <person name="Peng L."/>
            <person name="Chen J."/>
            <person name="Song J."/>
            <person name="Weissenbacher-Lang C."/>
            <person name="Xu J."/>
            <person name="Upham N.S."/>
            <person name="Stajich J.E."/>
            <person name="Cuomo C.A."/>
            <person name="Cushion M.T."/>
            <person name="Kovacs J.A."/>
        </authorList>
    </citation>
    <scope>NUCLEOTIDE SEQUENCE</scope>
    <source>
        <strain evidence="24">2A</strain>
    </source>
</reference>
<evidence type="ECO:0000256" key="12">
    <source>
        <dbReference type="ARBA" id="ARBA00022741"/>
    </source>
</evidence>
<dbReference type="InterPro" id="IPR011005">
    <property type="entry name" value="Dihydropteroate_synth-like_sf"/>
</dbReference>
<dbReference type="Pfam" id="PF01288">
    <property type="entry name" value="HPPK"/>
    <property type="match status" value="1"/>
</dbReference>
<proteinExistence type="inferred from homology"/>
<dbReference type="GO" id="GO:0004156">
    <property type="term" value="F:dihydropteroate synthase activity"/>
    <property type="evidence" value="ECO:0007669"/>
    <property type="project" value="UniProtKB-UniRule"/>
</dbReference>
<dbReference type="UniPathway" id="UPA00077">
    <property type="reaction ID" value="UER00155"/>
</dbReference>
<dbReference type="InterPro" id="IPR006390">
    <property type="entry name" value="DHP_synth_dom"/>
</dbReference>
<keyword evidence="18" id="KW-0511">Multifunctional enzyme</keyword>
<dbReference type="SUPFAM" id="SSF55083">
    <property type="entry name" value="6-hydroxymethyl-7,8-dihydropterin pyrophosphokinase, HPPK"/>
    <property type="match status" value="1"/>
</dbReference>
<gene>
    <name evidence="24" type="ORF">MERGE_001568</name>
</gene>
<keyword evidence="13 22" id="KW-0418">Kinase</keyword>
<evidence type="ECO:0000313" key="24">
    <source>
        <dbReference type="EMBL" id="QSL67179.1"/>
    </source>
</evidence>
<dbReference type="Proteomes" id="UP000663699">
    <property type="component" value="Chromosome 17"/>
</dbReference>
<evidence type="ECO:0000256" key="7">
    <source>
        <dbReference type="ARBA" id="ARBA00005051"/>
    </source>
</evidence>
<comment type="pathway">
    <text evidence="7">Cofactor biosynthesis; tetrahydrofolate biosynthesis; 2-amino-4-hydroxy-6-hydroxymethyl-7,8-dihydropteridine diphosphate from 7,8-dihydroneopterin triphosphate: step 4/4.</text>
</comment>
<sequence length="742" mass="83725">MIFRTKSLKIFPFCQIYGFRFVKGFIFKKKVHLSKLNKDYDLVHIDSLALKSIVGKNLWTQKLLQPVVLTLSMGIDASLSGSMDNLSYSVDYATVYKEVFKLVENSKFENLADLSDKISKVVLGDKCKGNWVKVIVEMPKGHLLAKIGLQIIRRKDGISEVDDQFFIRSLSLYTIIGINPEERVNKQNVIIDLILFKSSVNLECKDDLIINRYNIEKLLKEVVKHVEESTFKTIEALALSIARISCISHNIEKITVKVKKSCALAFAKSAGVEIVRSRSFFSSNNCIKSGKSIDNEAIYISLGSNLGNRVKFILDAIEKMSTKGIKVLKTSMLYESKPMYFKDQPAFYNAVCKVQTSLNPEQLLFELQLIEKELGRVKVIDKGPRCIDLDIVFYGRKIINSESLIIPHPRVLERSFVLKPLLDISGDLVHPVTGLSIASYFEKIVDHGIKPVLPFLYKNKSIHFSFRSYKAPTYIMAILNLTPDSFFDGGIHSYDSVLIDVKKFTNAGATIVDIGGQSTRPGSHIIPLEEEISRVIPAIKYLLKTYPDILISIDTFRSEVAEQAVKAGASLVNDISGGRYDPKMFSTVARLKVPICIMHMRGNSLTMDNLTDYSVDIIEQIAIELKELLNSAEKLGIPRWNIILDPGLGFSKTFHQNIELLRRFNELKSKNYFNGLPWLLGPSRKRFTGFITGDNMPKDRIWGTATAVAASISGGCDIIRVHDVYEMYKISKMSDAIWKEIY</sequence>
<dbReference type="AlphaFoldDB" id="A0A899G6Z8"/>
<protein>
    <recommendedName>
        <fullName evidence="21 22">Folic acid synthesis protein fol1</fullName>
    </recommendedName>
</protein>
<dbReference type="GO" id="GO:0016301">
    <property type="term" value="F:kinase activity"/>
    <property type="evidence" value="ECO:0007669"/>
    <property type="project" value="UniProtKB-UniRule"/>
</dbReference>
<dbReference type="GO" id="GO:0005524">
    <property type="term" value="F:ATP binding"/>
    <property type="evidence" value="ECO:0007669"/>
    <property type="project" value="UniProtKB-UniRule"/>
</dbReference>
<evidence type="ECO:0000256" key="15">
    <source>
        <dbReference type="ARBA" id="ARBA00022842"/>
    </source>
</evidence>
<dbReference type="PIRSF" id="PIRSF000741">
    <property type="entry name" value="Folic_acid_synth"/>
    <property type="match status" value="1"/>
</dbReference>
<evidence type="ECO:0000256" key="9">
    <source>
        <dbReference type="ARBA" id="ARBA00009951"/>
    </source>
</evidence>
<dbReference type="GO" id="GO:0046654">
    <property type="term" value="P:tetrahydrofolate biosynthetic process"/>
    <property type="evidence" value="ECO:0007669"/>
    <property type="project" value="UniProtKB-UniRule"/>
</dbReference>
<dbReference type="CDD" id="cd00534">
    <property type="entry name" value="DHNA_DHNTPE"/>
    <property type="match status" value="2"/>
</dbReference>
<dbReference type="CDD" id="cd00483">
    <property type="entry name" value="HPPK"/>
    <property type="match status" value="1"/>
</dbReference>
<evidence type="ECO:0000313" key="25">
    <source>
        <dbReference type="Proteomes" id="UP000663699"/>
    </source>
</evidence>
<dbReference type="InterPro" id="IPR006157">
    <property type="entry name" value="FolB_dom"/>
</dbReference>
<dbReference type="FunFam" id="3.20.20.20:FF:000006">
    <property type="entry name" value="Dihydropteroate synthase"/>
    <property type="match status" value="1"/>
</dbReference>
<dbReference type="GO" id="GO:0046872">
    <property type="term" value="F:metal ion binding"/>
    <property type="evidence" value="ECO:0007669"/>
    <property type="project" value="UniProtKB-UniRule"/>
</dbReference>
<dbReference type="SMART" id="SM00905">
    <property type="entry name" value="FolB"/>
    <property type="match status" value="2"/>
</dbReference>
<dbReference type="PROSITE" id="PS00793">
    <property type="entry name" value="DHPS_2"/>
    <property type="match status" value="1"/>
</dbReference>
<keyword evidence="16 22" id="KW-0289">Folate biosynthesis</keyword>
<dbReference type="EMBL" id="CP054548">
    <property type="protein sequence ID" value="QSL67179.1"/>
    <property type="molecule type" value="Genomic_DNA"/>
</dbReference>
<dbReference type="PANTHER" id="PTHR20941">
    <property type="entry name" value="FOLATE SYNTHESIS PROTEINS"/>
    <property type="match status" value="1"/>
</dbReference>
<dbReference type="InterPro" id="IPR000489">
    <property type="entry name" value="Pterin-binding_dom"/>
</dbReference>
<dbReference type="GO" id="GO:0003848">
    <property type="term" value="F:2-amino-4-hydroxy-6-hydroxymethyldihydropteridine diphosphokinase activity"/>
    <property type="evidence" value="ECO:0007669"/>
    <property type="project" value="UniProtKB-UniRule"/>
</dbReference>
<comment type="similarity">
    <text evidence="9 22">In the C-terminal section; belongs to the DHPS family.</text>
</comment>
<dbReference type="PROSITE" id="PS00792">
    <property type="entry name" value="DHPS_1"/>
    <property type="match status" value="1"/>
</dbReference>
<comment type="similarity">
    <text evidence="20 22">In the central section; belongs to the HPPK family.</text>
</comment>
<evidence type="ECO:0000256" key="6">
    <source>
        <dbReference type="ARBA" id="ARBA00005013"/>
    </source>
</evidence>
<keyword evidence="14 22" id="KW-0067">ATP-binding</keyword>
<dbReference type="SUPFAM" id="SSF55620">
    <property type="entry name" value="Tetrahydrobiopterin biosynthesis enzymes-like"/>
    <property type="match status" value="2"/>
</dbReference>
<name>A0A899G6Z8_9ASCO</name>
<evidence type="ECO:0000256" key="11">
    <source>
        <dbReference type="ARBA" id="ARBA00022723"/>
    </source>
</evidence>
<comment type="catalytic activity">
    <reaction evidence="1">
        <text>(7,8-dihydropterin-6-yl)methyl diphosphate + 4-aminobenzoate = 7,8-dihydropteroate + diphosphate</text>
        <dbReference type="Rhea" id="RHEA:19949"/>
        <dbReference type="ChEBI" id="CHEBI:17836"/>
        <dbReference type="ChEBI" id="CHEBI:17839"/>
        <dbReference type="ChEBI" id="CHEBI:33019"/>
        <dbReference type="ChEBI" id="CHEBI:72950"/>
        <dbReference type="EC" id="2.5.1.15"/>
    </reaction>
</comment>
<evidence type="ECO:0000256" key="16">
    <source>
        <dbReference type="ARBA" id="ARBA00022909"/>
    </source>
</evidence>
<dbReference type="NCBIfam" id="TIGR01496">
    <property type="entry name" value="DHPS"/>
    <property type="match status" value="1"/>
</dbReference>
<evidence type="ECO:0000256" key="10">
    <source>
        <dbReference type="ARBA" id="ARBA00022679"/>
    </source>
</evidence>
<evidence type="ECO:0000256" key="1">
    <source>
        <dbReference type="ARBA" id="ARBA00000012"/>
    </source>
</evidence>
<dbReference type="GO" id="GO:0005740">
    <property type="term" value="C:mitochondrial envelope"/>
    <property type="evidence" value="ECO:0007669"/>
    <property type="project" value="TreeGrafter"/>
</dbReference>
<keyword evidence="11 22" id="KW-0479">Metal-binding</keyword>
<evidence type="ECO:0000256" key="18">
    <source>
        <dbReference type="ARBA" id="ARBA00023268"/>
    </source>
</evidence>
<evidence type="ECO:0000259" key="23">
    <source>
        <dbReference type="PROSITE" id="PS50972"/>
    </source>
</evidence>
<dbReference type="InterPro" id="IPR035907">
    <property type="entry name" value="Hppk_sf"/>
</dbReference>
<evidence type="ECO:0000256" key="5">
    <source>
        <dbReference type="ARBA" id="ARBA00004763"/>
    </source>
</evidence>
<feature type="domain" description="Pterin-binding" evidence="23">
    <location>
        <begin position="473"/>
        <end position="732"/>
    </location>
</feature>
<dbReference type="InterPro" id="IPR045031">
    <property type="entry name" value="DHP_synth-like"/>
</dbReference>
<evidence type="ECO:0000256" key="22">
    <source>
        <dbReference type="PIRNR" id="PIRNR000741"/>
    </source>
</evidence>
<keyword evidence="17 22" id="KW-0456">Lyase</keyword>
<evidence type="ECO:0000256" key="2">
    <source>
        <dbReference type="ARBA" id="ARBA00000198"/>
    </source>
</evidence>
<comment type="cofactor">
    <cofactor evidence="4 22">
        <name>Mg(2+)</name>
        <dbReference type="ChEBI" id="CHEBI:18420"/>
    </cofactor>
</comment>
<evidence type="ECO:0000256" key="3">
    <source>
        <dbReference type="ARBA" id="ARBA00001353"/>
    </source>
</evidence>